<dbReference type="InterPro" id="IPR001845">
    <property type="entry name" value="HTH_ArsR_DNA-bd_dom"/>
</dbReference>
<organism evidence="5 6">
    <name type="scientific">Albidovulum sediminis</name>
    <dbReference type="NCBI Taxonomy" id="3066345"/>
    <lineage>
        <taxon>Bacteria</taxon>
        <taxon>Pseudomonadati</taxon>
        <taxon>Pseudomonadota</taxon>
        <taxon>Alphaproteobacteria</taxon>
        <taxon>Rhodobacterales</taxon>
        <taxon>Paracoccaceae</taxon>
        <taxon>Albidovulum</taxon>
    </lineage>
</organism>
<dbReference type="PANTHER" id="PTHR33154">
    <property type="entry name" value="TRANSCRIPTIONAL REGULATOR, ARSR FAMILY"/>
    <property type="match status" value="1"/>
</dbReference>
<protein>
    <submittedName>
        <fullName evidence="5">Helix-turn-helix domain-containing protein</fullName>
    </submittedName>
</protein>
<dbReference type="InterPro" id="IPR051081">
    <property type="entry name" value="HTH_MetalResp_TranReg"/>
</dbReference>
<dbReference type="Gene3D" id="1.10.10.10">
    <property type="entry name" value="Winged helix-like DNA-binding domain superfamily/Winged helix DNA-binding domain"/>
    <property type="match status" value="1"/>
</dbReference>
<keyword evidence="3" id="KW-0804">Transcription</keyword>
<name>A0ABT2NVE6_9RHOB</name>
<keyword evidence="2" id="KW-0238">DNA-binding</keyword>
<dbReference type="InterPro" id="IPR036388">
    <property type="entry name" value="WH-like_DNA-bd_sf"/>
</dbReference>
<sequence length="147" mass="15008">MAGNEGSAAALAKVLAHPARRRIPRLLQAKPGCIGGDFVGVVGLALSTVSEHLRVLKATGIITGEIDGPRICSALKPAALAPLADFIAGLTPTAGSACCVPTAKDTQGQDTLICLRLPSLLTCFPLPGPDRAGIFQFRIGLGIGELT</sequence>
<dbReference type="InterPro" id="IPR011991">
    <property type="entry name" value="ArsR-like_HTH"/>
</dbReference>
<keyword evidence="6" id="KW-1185">Reference proteome</keyword>
<dbReference type="CDD" id="cd00090">
    <property type="entry name" value="HTH_ARSR"/>
    <property type="match status" value="1"/>
</dbReference>
<dbReference type="RefSeq" id="WP_261497383.1">
    <property type="nucleotide sequence ID" value="NZ_JAOCQF010000004.1"/>
</dbReference>
<keyword evidence="1" id="KW-0805">Transcription regulation</keyword>
<accession>A0ABT2NVE6</accession>
<evidence type="ECO:0000256" key="2">
    <source>
        <dbReference type="ARBA" id="ARBA00023125"/>
    </source>
</evidence>
<gene>
    <name evidence="5" type="ORF">N5I32_18315</name>
</gene>
<evidence type="ECO:0000259" key="4">
    <source>
        <dbReference type="SMART" id="SM00418"/>
    </source>
</evidence>
<reference evidence="6" key="1">
    <citation type="submission" date="2023-07" db="EMBL/GenBank/DDBJ databases">
        <title>Defluviimonas sediminis sp. nov., isolated from mangrove sediment.</title>
        <authorList>
            <person name="Liu L."/>
            <person name="Li J."/>
            <person name="Huang Y."/>
            <person name="Pan J."/>
            <person name="Li M."/>
        </authorList>
    </citation>
    <scope>NUCLEOTIDE SEQUENCE [LARGE SCALE GENOMIC DNA]</scope>
    <source>
        <strain evidence="6">FT324</strain>
    </source>
</reference>
<dbReference type="InterPro" id="IPR036390">
    <property type="entry name" value="WH_DNA-bd_sf"/>
</dbReference>
<dbReference type="PANTHER" id="PTHR33154:SF15">
    <property type="entry name" value="REGULATORY PROTEIN ARSR"/>
    <property type="match status" value="1"/>
</dbReference>
<comment type="caution">
    <text evidence="5">The sequence shown here is derived from an EMBL/GenBank/DDBJ whole genome shotgun (WGS) entry which is preliminary data.</text>
</comment>
<feature type="domain" description="HTH arsR-type" evidence="4">
    <location>
        <begin position="10"/>
        <end position="88"/>
    </location>
</feature>
<dbReference type="EMBL" id="JAOCQF010000004">
    <property type="protein sequence ID" value="MCT8331475.1"/>
    <property type="molecule type" value="Genomic_DNA"/>
</dbReference>
<evidence type="ECO:0000313" key="5">
    <source>
        <dbReference type="EMBL" id="MCT8331475.1"/>
    </source>
</evidence>
<dbReference type="Proteomes" id="UP001205601">
    <property type="component" value="Unassembled WGS sequence"/>
</dbReference>
<dbReference type="SMART" id="SM00418">
    <property type="entry name" value="HTH_ARSR"/>
    <property type="match status" value="1"/>
</dbReference>
<evidence type="ECO:0000256" key="3">
    <source>
        <dbReference type="ARBA" id="ARBA00023163"/>
    </source>
</evidence>
<evidence type="ECO:0000256" key="1">
    <source>
        <dbReference type="ARBA" id="ARBA00023015"/>
    </source>
</evidence>
<proteinExistence type="predicted"/>
<dbReference type="SUPFAM" id="SSF46785">
    <property type="entry name" value="Winged helix' DNA-binding domain"/>
    <property type="match status" value="1"/>
</dbReference>
<evidence type="ECO:0000313" key="6">
    <source>
        <dbReference type="Proteomes" id="UP001205601"/>
    </source>
</evidence>